<dbReference type="EMBL" id="JAADJG010000799">
    <property type="protein sequence ID" value="KAF4436510.1"/>
    <property type="molecule type" value="Genomic_DNA"/>
</dbReference>
<dbReference type="Proteomes" id="UP000605986">
    <property type="component" value="Unassembled WGS sequence"/>
</dbReference>
<gene>
    <name evidence="1" type="ORF">F53441_13231</name>
</gene>
<dbReference type="OrthoDB" id="5410365at2759"/>
<evidence type="ECO:0000313" key="1">
    <source>
        <dbReference type="EMBL" id="KAF4436510.1"/>
    </source>
</evidence>
<dbReference type="AlphaFoldDB" id="A0A8H4JPE6"/>
<comment type="caution">
    <text evidence="1">The sequence shown here is derived from an EMBL/GenBank/DDBJ whole genome shotgun (WGS) entry which is preliminary data.</text>
</comment>
<protein>
    <submittedName>
        <fullName evidence="1">Uncharacterized protein</fullName>
    </submittedName>
</protein>
<proteinExistence type="predicted"/>
<reference evidence="1" key="1">
    <citation type="submission" date="2020-01" db="EMBL/GenBank/DDBJ databases">
        <title>Identification and distribution of gene clusters putatively required for synthesis of sphingolipid metabolism inhibitors in phylogenetically diverse species of the filamentous fungus Fusarium.</title>
        <authorList>
            <person name="Kim H.-S."/>
            <person name="Busman M."/>
            <person name="Brown D.W."/>
            <person name="Divon H."/>
            <person name="Uhlig S."/>
            <person name="Proctor R.H."/>
        </authorList>
    </citation>
    <scope>NUCLEOTIDE SEQUENCE</scope>
    <source>
        <strain evidence="1">NRRL 53441</strain>
    </source>
</reference>
<organism evidence="1 2">
    <name type="scientific">Fusarium austroafricanum</name>
    <dbReference type="NCBI Taxonomy" id="2364996"/>
    <lineage>
        <taxon>Eukaryota</taxon>
        <taxon>Fungi</taxon>
        <taxon>Dikarya</taxon>
        <taxon>Ascomycota</taxon>
        <taxon>Pezizomycotina</taxon>
        <taxon>Sordariomycetes</taxon>
        <taxon>Hypocreomycetidae</taxon>
        <taxon>Hypocreales</taxon>
        <taxon>Nectriaceae</taxon>
        <taxon>Fusarium</taxon>
        <taxon>Fusarium concolor species complex</taxon>
    </lineage>
</organism>
<evidence type="ECO:0000313" key="2">
    <source>
        <dbReference type="Proteomes" id="UP000605986"/>
    </source>
</evidence>
<keyword evidence="2" id="KW-1185">Reference proteome</keyword>
<accession>A0A8H4JPE6</accession>
<name>A0A8H4JPE6_9HYPO</name>
<sequence length="304" mass="33538">MTPPTKVSSLLLGHPIQRSEIELGRLVLYPMYPDDEYYQPAASKPPPQTNTDGMAKPAASIMKVSIQPFNDFSDTLERARGTKLELNLLNLLSLSGDLKSGSNKTTIKSPLCYLHELRNPESYFREVCKEPEACEWMEDASQRPRTNVYLVYGFKTLTDAKVNQTTEDTIDVEPSTTVPVATIASAAAGAPVVLPPGIGDVKASVHYTDKFDANLGYTATGERVYAVMCRKIRFSRFSTRARGPSLEKEKSNCWISYIGGRAESQGEDDGIEADVADSLSLDDLDEEGYDKFEDLGEQILFGDI</sequence>